<keyword evidence="4 7" id="KW-0812">Transmembrane</keyword>
<protein>
    <submittedName>
        <fullName evidence="8">Cobalt uptake substrate-specific transmembrane region</fullName>
    </submittedName>
</protein>
<dbReference type="EMBL" id="OBML01000002">
    <property type="protein sequence ID" value="SOB95865.1"/>
    <property type="molecule type" value="Genomic_DNA"/>
</dbReference>
<dbReference type="InterPro" id="IPR002751">
    <property type="entry name" value="CbiM/NikMN"/>
</dbReference>
<dbReference type="GO" id="GO:0005886">
    <property type="term" value="C:plasma membrane"/>
    <property type="evidence" value="ECO:0007669"/>
    <property type="project" value="UniProtKB-SubCell"/>
</dbReference>
<feature type="transmembrane region" description="Helical" evidence="7">
    <location>
        <begin position="149"/>
        <end position="169"/>
    </location>
</feature>
<feature type="transmembrane region" description="Helical" evidence="7">
    <location>
        <begin position="111"/>
        <end position="129"/>
    </location>
</feature>
<dbReference type="RefSeq" id="WP_067222452.1">
    <property type="nucleotide sequence ID" value="NZ_JAJGNR010000005.1"/>
</dbReference>
<dbReference type="GO" id="GO:0000041">
    <property type="term" value="P:transition metal ion transport"/>
    <property type="evidence" value="ECO:0007669"/>
    <property type="project" value="InterPro"/>
</dbReference>
<accession>A0A285RP48</accession>
<evidence type="ECO:0000256" key="5">
    <source>
        <dbReference type="ARBA" id="ARBA00022989"/>
    </source>
</evidence>
<keyword evidence="2" id="KW-0813">Transport</keyword>
<evidence type="ECO:0000256" key="1">
    <source>
        <dbReference type="ARBA" id="ARBA00004651"/>
    </source>
</evidence>
<keyword evidence="3" id="KW-1003">Cell membrane</keyword>
<dbReference type="STRING" id="538381.GCA_001696535_03452"/>
<evidence type="ECO:0000256" key="3">
    <source>
        <dbReference type="ARBA" id="ARBA00022475"/>
    </source>
</evidence>
<proteinExistence type="predicted"/>
<sequence>MHIEPGVVDGAKILLSVATAVASVGLIGKMSLDTIRRDGGFAALVVRSVIATALVFCFFEVLPTKPVGVSEVHVILGSTLYLMLGAGPAGIGLALGLLVQGVFFAPADLPQYGMNLTTLIVPLFAMSLLARRIIPAKTAYKDVSYKQALALSTSYQGGIVAWVGFWALYGGGLGAENLANVGSFGLAYLTVIIVEPLVDLAVLAGAKLFDKARTGLVFQQRLYHAAA</sequence>
<feature type="transmembrane region" description="Helical" evidence="7">
    <location>
        <begin position="40"/>
        <end position="62"/>
    </location>
</feature>
<organism evidence="8 9">
    <name type="scientific">Stappia indica</name>
    <dbReference type="NCBI Taxonomy" id="538381"/>
    <lineage>
        <taxon>Bacteria</taxon>
        <taxon>Pseudomonadati</taxon>
        <taxon>Pseudomonadota</taxon>
        <taxon>Alphaproteobacteria</taxon>
        <taxon>Hyphomicrobiales</taxon>
        <taxon>Stappiaceae</taxon>
        <taxon>Stappia</taxon>
    </lineage>
</organism>
<evidence type="ECO:0000256" key="4">
    <source>
        <dbReference type="ARBA" id="ARBA00022692"/>
    </source>
</evidence>
<dbReference type="OrthoDB" id="4710659at2"/>
<evidence type="ECO:0000256" key="2">
    <source>
        <dbReference type="ARBA" id="ARBA00022448"/>
    </source>
</evidence>
<comment type="subcellular location">
    <subcellularLocation>
        <location evidence="1">Cell membrane</location>
        <topology evidence="1">Multi-pass membrane protein</topology>
    </subcellularLocation>
</comment>
<dbReference type="Gene3D" id="1.10.1760.20">
    <property type="match status" value="1"/>
</dbReference>
<keyword evidence="6 7" id="KW-0472">Membrane</keyword>
<dbReference type="Proteomes" id="UP000219331">
    <property type="component" value="Unassembled WGS sequence"/>
</dbReference>
<feature type="transmembrane region" description="Helical" evidence="7">
    <location>
        <begin position="74"/>
        <end position="99"/>
    </location>
</feature>
<dbReference type="AlphaFoldDB" id="A0A285RP48"/>
<gene>
    <name evidence="8" type="ORF">SAMN05421512_10254</name>
</gene>
<name>A0A285RP48_9HYPH</name>
<feature type="transmembrane region" description="Helical" evidence="7">
    <location>
        <begin position="12"/>
        <end position="28"/>
    </location>
</feature>
<evidence type="ECO:0000256" key="7">
    <source>
        <dbReference type="SAM" id="Phobius"/>
    </source>
</evidence>
<evidence type="ECO:0000256" key="6">
    <source>
        <dbReference type="ARBA" id="ARBA00023136"/>
    </source>
</evidence>
<keyword evidence="9" id="KW-1185">Reference proteome</keyword>
<reference evidence="8 9" key="1">
    <citation type="submission" date="2017-08" db="EMBL/GenBank/DDBJ databases">
        <authorList>
            <person name="de Groot N.N."/>
        </authorList>
    </citation>
    <scope>NUCLEOTIDE SEQUENCE [LARGE SCALE GENOMIC DNA]</scope>
    <source>
        <strain evidence="8 9">USBA 352</strain>
    </source>
</reference>
<keyword evidence="5 7" id="KW-1133">Transmembrane helix</keyword>
<evidence type="ECO:0000313" key="9">
    <source>
        <dbReference type="Proteomes" id="UP000219331"/>
    </source>
</evidence>
<evidence type="ECO:0000313" key="8">
    <source>
        <dbReference type="EMBL" id="SOB95865.1"/>
    </source>
</evidence>
<feature type="transmembrane region" description="Helical" evidence="7">
    <location>
        <begin position="181"/>
        <end position="203"/>
    </location>
</feature>
<dbReference type="Pfam" id="PF01891">
    <property type="entry name" value="CbiM"/>
    <property type="match status" value="1"/>
</dbReference>